<organism evidence="4 5">
    <name type="scientific">Rothia nasimurium</name>
    <dbReference type="NCBI Taxonomy" id="85336"/>
    <lineage>
        <taxon>Bacteria</taxon>
        <taxon>Bacillati</taxon>
        <taxon>Actinomycetota</taxon>
        <taxon>Actinomycetes</taxon>
        <taxon>Micrococcales</taxon>
        <taxon>Micrococcaceae</taxon>
        <taxon>Rothia</taxon>
    </lineage>
</organism>
<dbReference type="Gene3D" id="3.40.1650.10">
    <property type="entry name" value="RbsD-like domain"/>
    <property type="match status" value="1"/>
</dbReference>
<dbReference type="OrthoDB" id="9805009at2"/>
<dbReference type="GO" id="GO:0062193">
    <property type="term" value="F:D-ribose pyranase activity"/>
    <property type="evidence" value="ECO:0007669"/>
    <property type="project" value="UniProtKB-EC"/>
</dbReference>
<dbReference type="SUPFAM" id="SSF102546">
    <property type="entry name" value="RbsD-like"/>
    <property type="match status" value="1"/>
</dbReference>
<dbReference type="RefSeq" id="WP_083092962.1">
    <property type="nucleotide sequence ID" value="NZ_LXWF01000042.1"/>
</dbReference>
<evidence type="ECO:0000256" key="1">
    <source>
        <dbReference type="ARBA" id="ARBA00000223"/>
    </source>
</evidence>
<dbReference type="Proteomes" id="UP000192359">
    <property type="component" value="Unassembled WGS sequence"/>
</dbReference>
<protein>
    <submittedName>
        <fullName evidence="4">RbsD or FucU transport</fullName>
    </submittedName>
</protein>
<gene>
    <name evidence="4" type="ORF">A7979_06095</name>
</gene>
<dbReference type="GO" id="GO:0042806">
    <property type="term" value="F:fucose binding"/>
    <property type="evidence" value="ECO:0007669"/>
    <property type="project" value="TreeGrafter"/>
</dbReference>
<name>A0A1Y1RNS8_9MICC</name>
<dbReference type="InterPro" id="IPR050443">
    <property type="entry name" value="RbsD/FucU_mutarotase"/>
</dbReference>
<accession>A0A1Y1RNS8</accession>
<keyword evidence="5" id="KW-1185">Reference proteome</keyword>
<dbReference type="GO" id="GO:0006004">
    <property type="term" value="P:fucose metabolic process"/>
    <property type="evidence" value="ECO:0007669"/>
    <property type="project" value="TreeGrafter"/>
</dbReference>
<dbReference type="AlphaFoldDB" id="A0A1Y1RNS8"/>
<comment type="caution">
    <text evidence="4">The sequence shown here is derived from an EMBL/GenBank/DDBJ whole genome shotgun (WGS) entry which is preliminary data.</text>
</comment>
<evidence type="ECO:0000313" key="5">
    <source>
        <dbReference type="Proteomes" id="UP000192359"/>
    </source>
</evidence>
<dbReference type="EMBL" id="LXWF01000042">
    <property type="protein sequence ID" value="ORC15762.1"/>
    <property type="molecule type" value="Genomic_DNA"/>
</dbReference>
<comment type="catalytic activity">
    <reaction evidence="1">
        <text>beta-D-ribopyranose = beta-D-ribofuranose</text>
        <dbReference type="Rhea" id="RHEA:25432"/>
        <dbReference type="ChEBI" id="CHEBI:27476"/>
        <dbReference type="ChEBI" id="CHEBI:47002"/>
        <dbReference type="EC" id="5.4.99.62"/>
    </reaction>
</comment>
<dbReference type="PANTHER" id="PTHR31690">
    <property type="entry name" value="FUCOSE MUTAROTASE"/>
    <property type="match status" value="1"/>
</dbReference>
<keyword evidence="2" id="KW-0413">Isomerase</keyword>
<dbReference type="GO" id="GO:0036373">
    <property type="term" value="F:L-fucose mutarotase activity"/>
    <property type="evidence" value="ECO:0007669"/>
    <property type="project" value="UniProtKB-EC"/>
</dbReference>
<proteinExistence type="predicted"/>
<dbReference type="Pfam" id="PF05025">
    <property type="entry name" value="RbsD_FucU"/>
    <property type="match status" value="1"/>
</dbReference>
<dbReference type="InterPro" id="IPR007721">
    <property type="entry name" value="RbsD_FucU"/>
</dbReference>
<sequence>MLNSTIIHPQLLAALARCGHGTKILISDGNYPHITGAPAEAERVYLNFSRGLLTVSQVLSGLVPLLNCEQAEIMLDENLTERPVIADYRQQLGETVEFIGHERFDFYAAAKEQDVALVIATGDDRQYANLLLTVGVRPEGAE</sequence>
<evidence type="ECO:0000313" key="4">
    <source>
        <dbReference type="EMBL" id="ORC15762.1"/>
    </source>
</evidence>
<comment type="catalytic activity">
    <reaction evidence="3">
        <text>alpha-L-fucose = beta-L-fucose</text>
        <dbReference type="Rhea" id="RHEA:25580"/>
        <dbReference type="ChEBI" id="CHEBI:42548"/>
        <dbReference type="ChEBI" id="CHEBI:42589"/>
        <dbReference type="EC" id="5.1.3.29"/>
    </reaction>
</comment>
<evidence type="ECO:0000256" key="2">
    <source>
        <dbReference type="ARBA" id="ARBA00023235"/>
    </source>
</evidence>
<dbReference type="PANTHER" id="PTHR31690:SF4">
    <property type="entry name" value="FUCOSE MUTAROTASE"/>
    <property type="match status" value="1"/>
</dbReference>
<dbReference type="InterPro" id="IPR023750">
    <property type="entry name" value="RbsD-like_sf"/>
</dbReference>
<evidence type="ECO:0000256" key="3">
    <source>
        <dbReference type="ARBA" id="ARBA00036324"/>
    </source>
</evidence>
<reference evidence="4 5" key="1">
    <citation type="submission" date="2016-05" db="EMBL/GenBank/DDBJ databases">
        <title>Draft genome sequence of a porcine commensal Rothia nasimurium.</title>
        <authorList>
            <person name="Gaiser R.A."/>
            <person name="Van Baarlen P."/>
            <person name="Wells J.M."/>
        </authorList>
    </citation>
    <scope>NUCLEOTIDE SEQUENCE [LARGE SCALE GENOMIC DNA]</scope>
    <source>
        <strain evidence="4 5">PT-32</strain>
    </source>
</reference>